<sequence>MKEKILNCTDDKEIIGIGTGSTVEKFIKYLNKDKTYVASSYQTMIALHKYNLKTTPLALVSSVDLYIDGADYFDNIGNLIKGKGGALTNEKLLCSMSREVMIIAQDYKFRDNFENCYVPIEIIPQSLNYIRSILVKTGLPFSLRTGTNKHGPVLTDNGNLIFDVKYNYEFINKIKNICGVVEHGYFEGSSYNVILEIFSKDLTRIN</sequence>
<dbReference type="EMBL" id="SBJO01000191">
    <property type="protein sequence ID" value="KAF9762289.1"/>
    <property type="molecule type" value="Genomic_DNA"/>
</dbReference>
<evidence type="ECO:0000256" key="5">
    <source>
        <dbReference type="ARBA" id="ARBA00019150"/>
    </source>
</evidence>
<evidence type="ECO:0000256" key="2">
    <source>
        <dbReference type="ARBA" id="ARBA00004988"/>
    </source>
</evidence>
<dbReference type="Pfam" id="PF06026">
    <property type="entry name" value="Rib_5-P_isom_A"/>
    <property type="match status" value="1"/>
</dbReference>
<dbReference type="GO" id="GO:0006014">
    <property type="term" value="P:D-ribose metabolic process"/>
    <property type="evidence" value="ECO:0007669"/>
    <property type="project" value="TreeGrafter"/>
</dbReference>
<evidence type="ECO:0000256" key="4">
    <source>
        <dbReference type="ARBA" id="ARBA00011959"/>
    </source>
</evidence>
<dbReference type="SUPFAM" id="SSF75445">
    <property type="entry name" value="D-ribose-5-phosphate isomerase (RpiA), lid domain"/>
    <property type="match status" value="1"/>
</dbReference>
<dbReference type="Gene3D" id="3.30.70.260">
    <property type="match status" value="1"/>
</dbReference>
<evidence type="ECO:0000256" key="3">
    <source>
        <dbReference type="ARBA" id="ARBA00008088"/>
    </source>
</evidence>
<comment type="caution">
    <text evidence="9">The sequence shown here is derived from an EMBL/GenBank/DDBJ whole genome shotgun (WGS) entry which is preliminary data.</text>
</comment>
<dbReference type="InterPro" id="IPR037171">
    <property type="entry name" value="NagB/RpiA_transferase-like"/>
</dbReference>
<dbReference type="InterPro" id="IPR004788">
    <property type="entry name" value="Ribose5P_isomerase_type_A"/>
</dbReference>
<proteinExistence type="inferred from homology"/>
<evidence type="ECO:0000313" key="10">
    <source>
        <dbReference type="Proteomes" id="UP000740883"/>
    </source>
</evidence>
<organism evidence="9 10">
    <name type="scientific">Nosema granulosis</name>
    <dbReference type="NCBI Taxonomy" id="83296"/>
    <lineage>
        <taxon>Eukaryota</taxon>
        <taxon>Fungi</taxon>
        <taxon>Fungi incertae sedis</taxon>
        <taxon>Microsporidia</taxon>
        <taxon>Nosematidae</taxon>
        <taxon>Nosema</taxon>
    </lineage>
</organism>
<keyword evidence="10" id="KW-1185">Reference proteome</keyword>
<comment type="pathway">
    <text evidence="2">Carbohydrate degradation; pentose phosphate pathway; D-ribose 5-phosphate from D-ribulose 5-phosphate (non-oxidative stage): step 1/1.</text>
</comment>
<comment type="catalytic activity">
    <reaction evidence="1">
        <text>aldehydo-D-ribose 5-phosphate = D-ribulose 5-phosphate</text>
        <dbReference type="Rhea" id="RHEA:14657"/>
        <dbReference type="ChEBI" id="CHEBI:58121"/>
        <dbReference type="ChEBI" id="CHEBI:58273"/>
        <dbReference type="EC" id="5.3.1.6"/>
    </reaction>
</comment>
<dbReference type="Proteomes" id="UP000740883">
    <property type="component" value="Unassembled WGS sequence"/>
</dbReference>
<gene>
    <name evidence="9" type="primary">rpiA</name>
    <name evidence="9" type="ORF">NGRA_2114</name>
</gene>
<evidence type="ECO:0000256" key="1">
    <source>
        <dbReference type="ARBA" id="ARBA00001713"/>
    </source>
</evidence>
<name>A0A9P6GZY9_9MICR</name>
<dbReference type="PANTHER" id="PTHR11934:SF0">
    <property type="entry name" value="RIBOSE-5-PHOSPHATE ISOMERASE"/>
    <property type="match status" value="1"/>
</dbReference>
<evidence type="ECO:0000256" key="8">
    <source>
        <dbReference type="ARBA" id="ARBA00032273"/>
    </source>
</evidence>
<dbReference type="GO" id="GO:0009052">
    <property type="term" value="P:pentose-phosphate shunt, non-oxidative branch"/>
    <property type="evidence" value="ECO:0007669"/>
    <property type="project" value="InterPro"/>
</dbReference>
<dbReference type="EC" id="5.3.1.6" evidence="4"/>
<dbReference type="GO" id="GO:0005829">
    <property type="term" value="C:cytosol"/>
    <property type="evidence" value="ECO:0007669"/>
    <property type="project" value="TreeGrafter"/>
</dbReference>
<dbReference type="NCBIfam" id="TIGR00021">
    <property type="entry name" value="rpiA"/>
    <property type="match status" value="1"/>
</dbReference>
<evidence type="ECO:0000256" key="7">
    <source>
        <dbReference type="ARBA" id="ARBA00029734"/>
    </source>
</evidence>
<evidence type="ECO:0000313" key="9">
    <source>
        <dbReference type="EMBL" id="KAF9762289.1"/>
    </source>
</evidence>
<evidence type="ECO:0000256" key="6">
    <source>
        <dbReference type="ARBA" id="ARBA00023235"/>
    </source>
</evidence>
<dbReference type="GO" id="GO:0004751">
    <property type="term" value="F:ribose-5-phosphate isomerase activity"/>
    <property type="evidence" value="ECO:0007669"/>
    <property type="project" value="UniProtKB-EC"/>
</dbReference>
<dbReference type="AlphaFoldDB" id="A0A9P6GZY9"/>
<protein>
    <recommendedName>
        <fullName evidence="5">Ribose-5-phosphate isomerase</fullName>
        <ecNumber evidence="4">5.3.1.6</ecNumber>
    </recommendedName>
    <alternativeName>
        <fullName evidence="8">D-ribose-5-phosphate ketol-isomerase</fullName>
    </alternativeName>
    <alternativeName>
        <fullName evidence="7">Phosphoriboisomerase</fullName>
    </alternativeName>
</protein>
<keyword evidence="6 9" id="KW-0413">Isomerase</keyword>
<dbReference type="CDD" id="cd01398">
    <property type="entry name" value="RPI_A"/>
    <property type="match status" value="1"/>
</dbReference>
<comment type="similarity">
    <text evidence="3">Belongs to the ribose 5-phosphate isomerase family.</text>
</comment>
<dbReference type="Gene3D" id="3.40.50.1360">
    <property type="match status" value="1"/>
</dbReference>
<dbReference type="PANTHER" id="PTHR11934">
    <property type="entry name" value="RIBOSE-5-PHOSPHATE ISOMERASE"/>
    <property type="match status" value="1"/>
</dbReference>
<accession>A0A9P6GZY9</accession>
<reference evidence="9 10" key="1">
    <citation type="journal article" date="2020" name="Genome Biol. Evol.">
        <title>Comparative genomics of strictly vertically transmitted, feminizing microsporidia endosymbionts of amphipod crustaceans.</title>
        <authorList>
            <person name="Cormier A."/>
            <person name="Chebbi M.A."/>
            <person name="Giraud I."/>
            <person name="Wattier R."/>
            <person name="Teixeira M."/>
            <person name="Gilbert C."/>
            <person name="Rigaud T."/>
            <person name="Cordaux R."/>
        </authorList>
    </citation>
    <scope>NUCLEOTIDE SEQUENCE [LARGE SCALE GENOMIC DNA]</scope>
    <source>
        <strain evidence="9 10">Ou3-Ou53</strain>
    </source>
</reference>
<dbReference type="SUPFAM" id="SSF100950">
    <property type="entry name" value="NagB/RpiA/CoA transferase-like"/>
    <property type="match status" value="1"/>
</dbReference>
<dbReference type="OrthoDB" id="1555531at2759"/>